<sequence>MDYELARRLRVEADPPAYRRLLALARQNTPAARDALVAELTAPGRPLWARELAACTLGRAGDPRAFETLVFLLNHRDPPRCAAAARALLRLNDPRTARAAAALANNELRTAYALHPVRLLTALRAPESAPTLIRVLDRILAGPAPHWQVARACVEGLGVLGDSRARLVLIAAREHKELRPAAQEALRLL</sequence>
<dbReference type="RefSeq" id="WP_100205591.1">
    <property type="nucleotide sequence ID" value="NZ_PGGW01000071.1"/>
</dbReference>
<dbReference type="Proteomes" id="UP000230407">
    <property type="component" value="Unassembled WGS sequence"/>
</dbReference>
<dbReference type="Pfam" id="PF03130">
    <property type="entry name" value="HEAT_PBS"/>
    <property type="match status" value="1"/>
</dbReference>
<gene>
    <name evidence="1" type="ORF">CUT44_31410</name>
</gene>
<evidence type="ECO:0000313" key="2">
    <source>
        <dbReference type="Proteomes" id="UP000230407"/>
    </source>
</evidence>
<keyword evidence="2" id="KW-1185">Reference proteome</keyword>
<reference evidence="1 2" key="1">
    <citation type="submission" date="2017-11" db="EMBL/GenBank/DDBJ databases">
        <title>Streptomyces carmine sp. nov., a novel actinomycete isolated from Sophora alopecuroides in Xinjiang, China.</title>
        <authorList>
            <person name="Wang Y."/>
            <person name="Luo X."/>
            <person name="Wan C."/>
            <person name="Zhang L."/>
        </authorList>
    </citation>
    <scope>NUCLEOTIDE SEQUENCE [LARGE SCALE GENOMIC DNA]</scope>
    <source>
        <strain evidence="1 2">TRM SA0054</strain>
    </source>
</reference>
<dbReference type="AlphaFoldDB" id="A0A2M8LPP4"/>
<proteinExistence type="predicted"/>
<dbReference type="GO" id="GO:0016829">
    <property type="term" value="F:lyase activity"/>
    <property type="evidence" value="ECO:0007669"/>
    <property type="project" value="UniProtKB-KW"/>
</dbReference>
<protein>
    <submittedName>
        <fullName evidence="1">PBS lyase</fullName>
    </submittedName>
</protein>
<dbReference type="InterPro" id="IPR011989">
    <property type="entry name" value="ARM-like"/>
</dbReference>
<keyword evidence="1" id="KW-0456">Lyase</keyword>
<dbReference type="SMART" id="SM00567">
    <property type="entry name" value="EZ_HEAT"/>
    <property type="match status" value="3"/>
</dbReference>
<accession>A0A2M8LPP4</accession>
<dbReference type="InterPro" id="IPR004155">
    <property type="entry name" value="PBS_lyase_HEAT"/>
</dbReference>
<dbReference type="InterPro" id="IPR016024">
    <property type="entry name" value="ARM-type_fold"/>
</dbReference>
<dbReference type="SUPFAM" id="SSF48371">
    <property type="entry name" value="ARM repeat"/>
    <property type="match status" value="1"/>
</dbReference>
<name>A0A2M8LPP4_9ACTN</name>
<comment type="caution">
    <text evidence="1">The sequence shown here is derived from an EMBL/GenBank/DDBJ whole genome shotgun (WGS) entry which is preliminary data.</text>
</comment>
<evidence type="ECO:0000313" key="1">
    <source>
        <dbReference type="EMBL" id="PJE93921.1"/>
    </source>
</evidence>
<organism evidence="1 2">
    <name type="scientific">Streptomyces carminius</name>
    <dbReference type="NCBI Taxonomy" id="2665496"/>
    <lineage>
        <taxon>Bacteria</taxon>
        <taxon>Bacillati</taxon>
        <taxon>Actinomycetota</taxon>
        <taxon>Actinomycetes</taxon>
        <taxon>Kitasatosporales</taxon>
        <taxon>Streptomycetaceae</taxon>
        <taxon>Streptomyces</taxon>
    </lineage>
</organism>
<dbReference type="EMBL" id="PGGW01000071">
    <property type="protein sequence ID" value="PJE93921.1"/>
    <property type="molecule type" value="Genomic_DNA"/>
</dbReference>
<dbReference type="Gene3D" id="1.25.10.10">
    <property type="entry name" value="Leucine-rich Repeat Variant"/>
    <property type="match status" value="1"/>
</dbReference>